<evidence type="ECO:0000256" key="1">
    <source>
        <dbReference type="SAM" id="MobiDB-lite"/>
    </source>
</evidence>
<evidence type="ECO:0000313" key="2">
    <source>
        <dbReference type="EMBL" id="MCB6939827.1"/>
    </source>
</evidence>
<sequence>MGEKRAYKPRKPGGGRKKLKPEYDAGKNLKDQMDAAVALYNSEMSLQAIGEELGLNPIKVRKLLITADVYESEMAEKVRDTFEEYRETQNYKEAILSTANALQLSKSSVTSYLPYKKGVYFPSTAEKEKISVGAERQQRYRTMKRWRADPTEENFWGVVVAYAGVKFKTYSGLSFSYEVRKGRNGEYTKELWIDRREKSKSLAYSSVLLALKNIKKVGEVVDRPKALGDIRGVTYIYGMFYRFGLIDVPDDAKEKMKRVNSSHIKVPGTVNTI</sequence>
<gene>
    <name evidence="2" type="ORF">LIZ56_15690</name>
</gene>
<feature type="compositionally biased region" description="Basic residues" evidence="1">
    <location>
        <begin position="7"/>
        <end position="19"/>
    </location>
</feature>
<reference evidence="2" key="1">
    <citation type="submission" date="2021-10" db="EMBL/GenBank/DDBJ databases">
        <title>Collection of gut derived symbiotic bacterial strains cultured from healthy donors.</title>
        <authorList>
            <person name="Lin H."/>
            <person name="Littmann E."/>
            <person name="Kohout C."/>
            <person name="Pamer E.G."/>
        </authorList>
    </citation>
    <scope>NUCLEOTIDE SEQUENCE</scope>
    <source>
        <strain evidence="2">DFI.9.42</strain>
    </source>
</reference>
<proteinExistence type="predicted"/>
<dbReference type="EMBL" id="JAJCJK010000056">
    <property type="protein sequence ID" value="MCB6939827.1"/>
    <property type="molecule type" value="Genomic_DNA"/>
</dbReference>
<comment type="caution">
    <text evidence="2">The sequence shown here is derived from an EMBL/GenBank/DDBJ whole genome shotgun (WGS) entry which is preliminary data.</text>
</comment>
<protein>
    <submittedName>
        <fullName evidence="2">Uncharacterized protein</fullName>
    </submittedName>
</protein>
<dbReference type="Proteomes" id="UP001197684">
    <property type="component" value="Unassembled WGS sequence"/>
</dbReference>
<organism evidence="2 3">
    <name type="scientific">Agathobacter rectalis</name>
    <dbReference type="NCBI Taxonomy" id="39491"/>
    <lineage>
        <taxon>Bacteria</taxon>
        <taxon>Bacillati</taxon>
        <taxon>Bacillota</taxon>
        <taxon>Clostridia</taxon>
        <taxon>Lachnospirales</taxon>
        <taxon>Lachnospiraceae</taxon>
        <taxon>Agathobacter</taxon>
    </lineage>
</organism>
<dbReference type="RefSeq" id="WP_306778688.1">
    <property type="nucleotide sequence ID" value="NZ_JAJCJK010000056.1"/>
</dbReference>
<name>A0AAW4UDH5_9FIRM</name>
<accession>A0AAW4UDH5</accession>
<evidence type="ECO:0000313" key="3">
    <source>
        <dbReference type="Proteomes" id="UP001197684"/>
    </source>
</evidence>
<feature type="region of interest" description="Disordered" evidence="1">
    <location>
        <begin position="1"/>
        <end position="22"/>
    </location>
</feature>
<dbReference type="AlphaFoldDB" id="A0AAW4UDH5"/>